<protein>
    <recommendedName>
        <fullName evidence="3">Diacylglycerol kinase</fullName>
    </recommendedName>
</protein>
<dbReference type="Proteomes" id="UP001501102">
    <property type="component" value="Unassembled WGS sequence"/>
</dbReference>
<evidence type="ECO:0008006" key="3">
    <source>
        <dbReference type="Google" id="ProtNLM"/>
    </source>
</evidence>
<reference evidence="2" key="1">
    <citation type="journal article" date="2019" name="Int. J. Syst. Evol. Microbiol.">
        <title>The Global Catalogue of Microorganisms (GCM) 10K type strain sequencing project: providing services to taxonomists for standard genome sequencing and annotation.</title>
        <authorList>
            <consortium name="The Broad Institute Genomics Platform"/>
            <consortium name="The Broad Institute Genome Sequencing Center for Infectious Disease"/>
            <person name="Wu L."/>
            <person name="Ma J."/>
        </authorList>
    </citation>
    <scope>NUCLEOTIDE SEQUENCE [LARGE SCALE GENOMIC DNA]</scope>
    <source>
        <strain evidence="2">JCM 4087</strain>
    </source>
</reference>
<evidence type="ECO:0000313" key="2">
    <source>
        <dbReference type="Proteomes" id="UP001501102"/>
    </source>
</evidence>
<sequence>MVLADADQPLDRVAVAMAGGLAEVAVHPSGAEAPLRCRARAVTVSGPDFRYRADNRIRGPVEARTWTAEGEAWRLVLPRA</sequence>
<proteinExistence type="predicted"/>
<evidence type="ECO:0000313" key="1">
    <source>
        <dbReference type="EMBL" id="GAA2933978.1"/>
    </source>
</evidence>
<comment type="caution">
    <text evidence="1">The sequence shown here is derived from an EMBL/GenBank/DDBJ whole genome shotgun (WGS) entry which is preliminary data.</text>
</comment>
<organism evidence="1 2">
    <name type="scientific">Streptomyces thioluteus</name>
    <dbReference type="NCBI Taxonomy" id="66431"/>
    <lineage>
        <taxon>Bacteria</taxon>
        <taxon>Bacillati</taxon>
        <taxon>Actinomycetota</taxon>
        <taxon>Actinomycetes</taxon>
        <taxon>Kitasatosporales</taxon>
        <taxon>Streptomycetaceae</taxon>
        <taxon>Streptomyces</taxon>
    </lineage>
</organism>
<dbReference type="EMBL" id="BAAAXZ010000121">
    <property type="protein sequence ID" value="GAA2933978.1"/>
    <property type="molecule type" value="Genomic_DNA"/>
</dbReference>
<name>A0ABP6JI91_STRTU</name>
<accession>A0ABP6JI91</accession>
<keyword evidence="2" id="KW-1185">Reference proteome</keyword>
<gene>
    <name evidence="1" type="ORF">GCM10020221_32150</name>
</gene>